<reference evidence="1 2" key="1">
    <citation type="submission" date="2020-07" db="EMBL/GenBank/DDBJ databases">
        <title>Diversity of carbapenemase encoding genes among Pseudomonas putida group clinical isolates in a tertiary Brazilian hospital.</title>
        <authorList>
            <person name="Alberto-Lei F."/>
            <person name="Nodari C.S."/>
            <person name="Streling A.P."/>
            <person name="Paulino J.T."/>
            <person name="Bessa-Neto F.O."/>
            <person name="Cayo R."/>
            <person name="Gales A.C."/>
        </authorList>
    </citation>
    <scope>NUCLEOTIDE SEQUENCE [LARGE SCALE GENOMIC DNA]</scope>
    <source>
        <strain evidence="1 2">12273</strain>
    </source>
</reference>
<evidence type="ECO:0000313" key="2">
    <source>
        <dbReference type="Proteomes" id="UP000590738"/>
    </source>
</evidence>
<dbReference type="AlphaFoldDB" id="A0A7W2QTK8"/>
<comment type="caution">
    <text evidence="1">The sequence shown here is derived from an EMBL/GenBank/DDBJ whole genome shotgun (WGS) entry which is preliminary data.</text>
</comment>
<gene>
    <name evidence="1" type="ORF">H4B97_07420</name>
</gene>
<sequence>MPITITFDIENASVRDSNDRNRIYAAFERLGWENIGGSAWRYPALGSENPSEDWFNHVIPAMMYFRSMVEHAGLNVTTFTVDAHSEAGFRGKQQPNIGAAIQPAARIEMYESGADKLSEERLRRFISDAANSLN</sequence>
<protein>
    <submittedName>
        <fullName evidence="1">Uncharacterized protein</fullName>
    </submittedName>
</protein>
<accession>A0A7W2QTK8</accession>
<proteinExistence type="predicted"/>
<evidence type="ECO:0000313" key="1">
    <source>
        <dbReference type="EMBL" id="MBA6142302.1"/>
    </source>
</evidence>
<dbReference type="RefSeq" id="WP_064314635.1">
    <property type="nucleotide sequence ID" value="NZ_JACGCZ010000009.1"/>
</dbReference>
<dbReference type="EMBL" id="JACGCZ010000009">
    <property type="protein sequence ID" value="MBA6142302.1"/>
    <property type="molecule type" value="Genomic_DNA"/>
</dbReference>
<organism evidence="1 2">
    <name type="scientific">Pseudomonas juntendi</name>
    <dbReference type="NCBI Taxonomy" id="2666183"/>
    <lineage>
        <taxon>Bacteria</taxon>
        <taxon>Pseudomonadati</taxon>
        <taxon>Pseudomonadota</taxon>
        <taxon>Gammaproteobacteria</taxon>
        <taxon>Pseudomonadales</taxon>
        <taxon>Pseudomonadaceae</taxon>
        <taxon>Pseudomonas</taxon>
    </lineage>
</organism>
<name>A0A7W2QTK8_9PSED</name>
<dbReference type="Proteomes" id="UP000590738">
    <property type="component" value="Unassembled WGS sequence"/>
</dbReference>